<evidence type="ECO:0000256" key="12">
    <source>
        <dbReference type="SAM" id="Phobius"/>
    </source>
</evidence>
<evidence type="ECO:0000256" key="2">
    <source>
        <dbReference type="ARBA" id="ARBA00022448"/>
    </source>
</evidence>
<comment type="subcellular location">
    <subcellularLocation>
        <location evidence="1">Membrane</location>
        <topology evidence="1">Multi-pass membrane protein</topology>
    </subcellularLocation>
</comment>
<protein>
    <recommendedName>
        <fullName evidence="13">Ionotropic glutamate receptor C-terminal domain-containing protein</fullName>
    </recommendedName>
</protein>
<keyword evidence="6 12" id="KW-0472">Membrane</keyword>
<keyword evidence="15" id="KW-1185">Reference proteome</keyword>
<evidence type="ECO:0000256" key="1">
    <source>
        <dbReference type="ARBA" id="ARBA00004141"/>
    </source>
</evidence>
<keyword evidence="9" id="KW-1071">Ligand-gated ion channel</keyword>
<keyword evidence="3 12" id="KW-0812">Transmembrane</keyword>
<feature type="transmembrane region" description="Helical" evidence="12">
    <location>
        <begin position="394"/>
        <end position="414"/>
    </location>
</feature>
<dbReference type="PANTHER" id="PTHR18966">
    <property type="entry name" value="IONOTROPIC GLUTAMATE RECEPTOR"/>
    <property type="match status" value="1"/>
</dbReference>
<evidence type="ECO:0000256" key="6">
    <source>
        <dbReference type="ARBA" id="ARBA00023136"/>
    </source>
</evidence>
<feature type="transmembrane region" description="Helical" evidence="12">
    <location>
        <begin position="203"/>
        <end position="224"/>
    </location>
</feature>
<dbReference type="EMBL" id="JBGBPQ010000010">
    <property type="protein sequence ID" value="KAL1518965.1"/>
    <property type="molecule type" value="Genomic_DNA"/>
</dbReference>
<dbReference type="Gene3D" id="1.10.287.70">
    <property type="match status" value="1"/>
</dbReference>
<evidence type="ECO:0000313" key="15">
    <source>
        <dbReference type="Proteomes" id="UP001515480"/>
    </source>
</evidence>
<dbReference type="InterPro" id="IPR001320">
    <property type="entry name" value="Iontro_rcpt_C"/>
</dbReference>
<evidence type="ECO:0000256" key="3">
    <source>
        <dbReference type="ARBA" id="ARBA00022692"/>
    </source>
</evidence>
<keyword evidence="8" id="KW-0325">Glycoprotein</keyword>
<evidence type="ECO:0000256" key="4">
    <source>
        <dbReference type="ARBA" id="ARBA00022989"/>
    </source>
</evidence>
<dbReference type="SUPFAM" id="SSF53850">
    <property type="entry name" value="Periplasmic binding protein-like II"/>
    <property type="match status" value="1"/>
</dbReference>
<organism evidence="14 15">
    <name type="scientific">Prymnesium parvum</name>
    <name type="common">Toxic golden alga</name>
    <dbReference type="NCBI Taxonomy" id="97485"/>
    <lineage>
        <taxon>Eukaryota</taxon>
        <taxon>Haptista</taxon>
        <taxon>Haptophyta</taxon>
        <taxon>Prymnesiophyceae</taxon>
        <taxon>Prymnesiales</taxon>
        <taxon>Prymnesiaceae</taxon>
        <taxon>Prymnesium</taxon>
    </lineage>
</organism>
<feature type="domain" description="Ionotropic glutamate receptor C-terminal" evidence="13">
    <location>
        <begin position="136"/>
        <end position="403"/>
    </location>
</feature>
<feature type="region of interest" description="Disordered" evidence="11">
    <location>
        <begin position="461"/>
        <end position="529"/>
    </location>
</feature>
<dbReference type="InterPro" id="IPR015683">
    <property type="entry name" value="Ionotropic_Glu_rcpt"/>
</dbReference>
<evidence type="ECO:0000256" key="7">
    <source>
        <dbReference type="ARBA" id="ARBA00023170"/>
    </source>
</evidence>
<keyword evidence="2" id="KW-0813">Transport</keyword>
<sequence>MLHLSFGCPEIGFPPWTLPSNAAGSTCGGIQAEILRALAAQERWNLTFVLLPFDQWLDGQSNLSFQGALEASLYAASVDLAAGLPEVATPLTPTACEGTCDGLLASYPALTSFQRVLVRKQRDADDFTRLFAPFDASVWLASFLTVLVLAAALVALSALSPRHASPLKLRSFTDALYDALFATLGGDDSSTPWPSGPARIIRLAAASFALVITATYTANLAAFFTAPSYTLHGPASADALSRATVCVPLDFTVPLVAPHVSRAFSAPRQVVAAGGLSAALTHCHEAVLSGAAEAVVSYDATLQDYTLASGACRFDEAIAGQPLDVVPGLAFSPVTLHYFMKSAAGDLLKTFNVALLKLLRSKEYLKLLEEFYLNGVQCGSGFETGSGKVTFSQIVGLFVLVGCLIVLSLFLALCDRYAWSRHLPTTLEAPCALRDRQERKETDKLDELLLKVDRLLAMPRPADASAAREDSPRRLKPQLQTRISFARPTRQQSQHSSEWTPGSPATIAEAQPGSIAQEGDEAEGKDEDVILCL</sequence>
<evidence type="ECO:0000259" key="13">
    <source>
        <dbReference type="Pfam" id="PF00060"/>
    </source>
</evidence>
<evidence type="ECO:0000256" key="5">
    <source>
        <dbReference type="ARBA" id="ARBA00023065"/>
    </source>
</evidence>
<keyword evidence="5" id="KW-0406">Ion transport</keyword>
<gene>
    <name evidence="14" type="ORF">AB1Y20_003235</name>
</gene>
<evidence type="ECO:0000256" key="11">
    <source>
        <dbReference type="SAM" id="MobiDB-lite"/>
    </source>
</evidence>
<dbReference type="GO" id="GO:0015276">
    <property type="term" value="F:ligand-gated monoatomic ion channel activity"/>
    <property type="evidence" value="ECO:0007669"/>
    <property type="project" value="InterPro"/>
</dbReference>
<evidence type="ECO:0000256" key="9">
    <source>
        <dbReference type="ARBA" id="ARBA00023286"/>
    </source>
</evidence>
<evidence type="ECO:0000256" key="8">
    <source>
        <dbReference type="ARBA" id="ARBA00023180"/>
    </source>
</evidence>
<dbReference type="Proteomes" id="UP001515480">
    <property type="component" value="Unassembled WGS sequence"/>
</dbReference>
<accession>A0AB34JDH6</accession>
<evidence type="ECO:0000313" key="14">
    <source>
        <dbReference type="EMBL" id="KAL1518965.1"/>
    </source>
</evidence>
<evidence type="ECO:0000256" key="10">
    <source>
        <dbReference type="ARBA" id="ARBA00023303"/>
    </source>
</evidence>
<keyword evidence="4 12" id="KW-1133">Transmembrane helix</keyword>
<reference evidence="14 15" key="1">
    <citation type="journal article" date="2024" name="Science">
        <title>Giant polyketide synthase enzymes in the biosynthesis of giant marine polyether toxins.</title>
        <authorList>
            <person name="Fallon T.R."/>
            <person name="Shende V.V."/>
            <person name="Wierzbicki I.H."/>
            <person name="Pendleton A.L."/>
            <person name="Watervoot N.F."/>
            <person name="Auber R.P."/>
            <person name="Gonzalez D.J."/>
            <person name="Wisecaver J.H."/>
            <person name="Moore B.S."/>
        </authorList>
    </citation>
    <scope>NUCLEOTIDE SEQUENCE [LARGE SCALE GENOMIC DNA]</scope>
    <source>
        <strain evidence="14 15">12B1</strain>
    </source>
</reference>
<keyword evidence="10" id="KW-0407">Ion channel</keyword>
<dbReference type="Pfam" id="PF00060">
    <property type="entry name" value="Lig_chan"/>
    <property type="match status" value="1"/>
</dbReference>
<feature type="compositionally biased region" description="Polar residues" evidence="11">
    <location>
        <begin position="478"/>
        <end position="500"/>
    </location>
</feature>
<dbReference type="AlphaFoldDB" id="A0AB34JDH6"/>
<comment type="caution">
    <text evidence="14">The sequence shown here is derived from an EMBL/GenBank/DDBJ whole genome shotgun (WGS) entry which is preliminary data.</text>
</comment>
<keyword evidence="7" id="KW-0675">Receptor</keyword>
<feature type="transmembrane region" description="Helical" evidence="12">
    <location>
        <begin position="138"/>
        <end position="159"/>
    </location>
</feature>
<proteinExistence type="predicted"/>
<name>A0AB34JDH6_PRYPA</name>
<dbReference type="GO" id="GO:0016020">
    <property type="term" value="C:membrane"/>
    <property type="evidence" value="ECO:0007669"/>
    <property type="project" value="UniProtKB-SubCell"/>
</dbReference>